<organism evidence="1 2">
    <name type="scientific">Araneus ventricosus</name>
    <name type="common">Orbweaver spider</name>
    <name type="synonym">Epeira ventricosa</name>
    <dbReference type="NCBI Taxonomy" id="182803"/>
    <lineage>
        <taxon>Eukaryota</taxon>
        <taxon>Metazoa</taxon>
        <taxon>Ecdysozoa</taxon>
        <taxon>Arthropoda</taxon>
        <taxon>Chelicerata</taxon>
        <taxon>Arachnida</taxon>
        <taxon>Araneae</taxon>
        <taxon>Araneomorphae</taxon>
        <taxon>Entelegynae</taxon>
        <taxon>Araneoidea</taxon>
        <taxon>Araneidae</taxon>
        <taxon>Araneus</taxon>
    </lineage>
</organism>
<dbReference type="EMBL" id="BGPR01005712">
    <property type="protein sequence ID" value="GBN12743.1"/>
    <property type="molecule type" value="Genomic_DNA"/>
</dbReference>
<protein>
    <submittedName>
        <fullName evidence="1">Uncharacterized protein</fullName>
    </submittedName>
</protein>
<evidence type="ECO:0000313" key="2">
    <source>
        <dbReference type="Proteomes" id="UP000499080"/>
    </source>
</evidence>
<name>A0A4Y2LFJ9_ARAVE</name>
<reference evidence="1 2" key="1">
    <citation type="journal article" date="2019" name="Sci. Rep.">
        <title>Orb-weaving spider Araneus ventricosus genome elucidates the spidroin gene catalogue.</title>
        <authorList>
            <person name="Kono N."/>
            <person name="Nakamura H."/>
            <person name="Ohtoshi R."/>
            <person name="Moran D.A.P."/>
            <person name="Shinohara A."/>
            <person name="Yoshida Y."/>
            <person name="Fujiwara M."/>
            <person name="Mori M."/>
            <person name="Tomita M."/>
            <person name="Arakawa K."/>
        </authorList>
    </citation>
    <scope>NUCLEOTIDE SEQUENCE [LARGE SCALE GENOMIC DNA]</scope>
</reference>
<gene>
    <name evidence="1" type="ORF">AVEN_35694_1</name>
</gene>
<sequence>MDIGKACHLFHSTRLECTSRETIKGRASSAPLCRSLLFDFVSRLSAYLHPYKIAMIFLLPSAWTFLEEAIPSGRTVPGAPAQWLLGDERLLGTVGKR</sequence>
<dbReference type="AlphaFoldDB" id="A0A4Y2LFJ9"/>
<proteinExistence type="predicted"/>
<evidence type="ECO:0000313" key="1">
    <source>
        <dbReference type="EMBL" id="GBN12743.1"/>
    </source>
</evidence>
<comment type="caution">
    <text evidence="1">The sequence shown here is derived from an EMBL/GenBank/DDBJ whole genome shotgun (WGS) entry which is preliminary data.</text>
</comment>
<keyword evidence="2" id="KW-1185">Reference proteome</keyword>
<dbReference type="Proteomes" id="UP000499080">
    <property type="component" value="Unassembled WGS sequence"/>
</dbReference>
<accession>A0A4Y2LFJ9</accession>